<evidence type="ECO:0000256" key="6">
    <source>
        <dbReference type="ARBA" id="ARBA00023136"/>
    </source>
</evidence>
<feature type="transmembrane region" description="Helical" evidence="7">
    <location>
        <begin position="137"/>
        <end position="160"/>
    </location>
</feature>
<dbReference type="Proteomes" id="UP001519921">
    <property type="component" value="Unassembled WGS sequence"/>
</dbReference>
<dbReference type="Pfam" id="PF09335">
    <property type="entry name" value="VTT_dom"/>
    <property type="match status" value="1"/>
</dbReference>
<evidence type="ECO:0000256" key="4">
    <source>
        <dbReference type="ARBA" id="ARBA00022692"/>
    </source>
</evidence>
<comment type="subcellular location">
    <subcellularLocation>
        <location evidence="1">Cell membrane</location>
        <topology evidence="1">Multi-pass membrane protein</topology>
    </subcellularLocation>
</comment>
<organism evidence="9 10">
    <name type="scientific">Clostridium weizhouense</name>
    <dbReference type="NCBI Taxonomy" id="2859781"/>
    <lineage>
        <taxon>Bacteria</taxon>
        <taxon>Bacillati</taxon>
        <taxon>Bacillota</taxon>
        <taxon>Clostridia</taxon>
        <taxon>Eubacteriales</taxon>
        <taxon>Clostridiaceae</taxon>
        <taxon>Clostridium</taxon>
    </lineage>
</organism>
<keyword evidence="3" id="KW-1003">Cell membrane</keyword>
<feature type="transmembrane region" description="Helical" evidence="7">
    <location>
        <begin position="12"/>
        <end position="44"/>
    </location>
</feature>
<dbReference type="InterPro" id="IPR051311">
    <property type="entry name" value="DedA_domain"/>
</dbReference>
<feature type="transmembrane region" description="Helical" evidence="7">
    <location>
        <begin position="166"/>
        <end position="191"/>
    </location>
</feature>
<protein>
    <submittedName>
        <fullName evidence="9">DedA family protein</fullName>
    </submittedName>
</protein>
<evidence type="ECO:0000259" key="8">
    <source>
        <dbReference type="Pfam" id="PF09335"/>
    </source>
</evidence>
<dbReference type="InterPro" id="IPR032816">
    <property type="entry name" value="VTT_dom"/>
</dbReference>
<dbReference type="PANTHER" id="PTHR42709">
    <property type="entry name" value="ALKALINE PHOSPHATASE LIKE PROTEIN"/>
    <property type="match status" value="1"/>
</dbReference>
<evidence type="ECO:0000313" key="10">
    <source>
        <dbReference type="Proteomes" id="UP001519921"/>
    </source>
</evidence>
<dbReference type="PANTHER" id="PTHR42709:SF6">
    <property type="entry name" value="UNDECAPRENYL PHOSPHATE TRANSPORTER A"/>
    <property type="match status" value="1"/>
</dbReference>
<feature type="domain" description="VTT" evidence="8">
    <location>
        <begin position="32"/>
        <end position="157"/>
    </location>
</feature>
<evidence type="ECO:0000313" key="9">
    <source>
        <dbReference type="EMBL" id="MBW6410724.1"/>
    </source>
</evidence>
<comment type="caution">
    <text evidence="9">The sequence shown here is derived from an EMBL/GenBank/DDBJ whole genome shotgun (WGS) entry which is preliminary data.</text>
</comment>
<keyword evidence="5 7" id="KW-1133">Transmembrane helix</keyword>
<dbReference type="RefSeq" id="WP_219780191.1">
    <property type="nucleotide sequence ID" value="NZ_JAHXPT010000009.1"/>
</dbReference>
<evidence type="ECO:0000256" key="7">
    <source>
        <dbReference type="SAM" id="Phobius"/>
    </source>
</evidence>
<comment type="similarity">
    <text evidence="2">Belongs to the DedA family.</text>
</comment>
<reference evidence="9 10" key="1">
    <citation type="submission" date="2021-07" db="EMBL/GenBank/DDBJ databases">
        <title>Clostridium weizhouense sp. nov., an anaerobic bacterium isolated from activated sludge of Petroleum wastewater.</title>
        <authorList>
            <person name="Li Q."/>
        </authorList>
    </citation>
    <scope>NUCLEOTIDE SEQUENCE [LARGE SCALE GENOMIC DNA]</scope>
    <source>
        <strain evidence="9 10">YB-6</strain>
    </source>
</reference>
<sequence length="197" mass="22669">MNQVIIEYLRIYNVWLLGVLLLIQCIGIPTGGTLLVIASGAFAYAGEFNIFILFIEVWIFLCIGDVIAYMLWNLIGHKILNKYPKLRIYVKPKILKGHKYLEKHGKGAVFYTRFLISPMGPFINAAAGITEYKLSHFAVFAALGELFWACMYLGLGYWFGDSWENIIPIITQISRIFVYIIILIIILYFFIKILKEK</sequence>
<feature type="transmembrane region" description="Helical" evidence="7">
    <location>
        <begin position="50"/>
        <end position="72"/>
    </location>
</feature>
<evidence type="ECO:0000256" key="2">
    <source>
        <dbReference type="ARBA" id="ARBA00010792"/>
    </source>
</evidence>
<dbReference type="EMBL" id="JAHXPT010000009">
    <property type="protein sequence ID" value="MBW6410724.1"/>
    <property type="molecule type" value="Genomic_DNA"/>
</dbReference>
<evidence type="ECO:0000256" key="3">
    <source>
        <dbReference type="ARBA" id="ARBA00022475"/>
    </source>
</evidence>
<accession>A0ABS7APY3</accession>
<proteinExistence type="inferred from homology"/>
<keyword evidence="6 7" id="KW-0472">Membrane</keyword>
<evidence type="ECO:0000256" key="1">
    <source>
        <dbReference type="ARBA" id="ARBA00004651"/>
    </source>
</evidence>
<keyword evidence="4 7" id="KW-0812">Transmembrane</keyword>
<keyword evidence="10" id="KW-1185">Reference proteome</keyword>
<name>A0ABS7APY3_9CLOT</name>
<gene>
    <name evidence="9" type="ORF">KYD98_11530</name>
</gene>
<evidence type="ECO:0000256" key="5">
    <source>
        <dbReference type="ARBA" id="ARBA00022989"/>
    </source>
</evidence>